<dbReference type="InterPro" id="IPR009091">
    <property type="entry name" value="RCC1/BLIP-II"/>
</dbReference>
<dbReference type="HOGENOM" id="CLU_261506_0_0_1"/>
<evidence type="ECO:0000259" key="4">
    <source>
        <dbReference type="PROSITE" id="PS00028"/>
    </source>
</evidence>
<feature type="repeat" description="RCC1" evidence="2">
    <location>
        <begin position="403"/>
        <end position="456"/>
    </location>
</feature>
<dbReference type="SMART" id="SM00451">
    <property type="entry name" value="ZnF_U1"/>
    <property type="match status" value="1"/>
</dbReference>
<feature type="region of interest" description="Disordered" evidence="3">
    <location>
        <begin position="1201"/>
        <end position="1241"/>
    </location>
</feature>
<dbReference type="Gene3D" id="3.30.160.60">
    <property type="entry name" value="Classic Zinc Finger"/>
    <property type="match status" value="1"/>
</dbReference>
<dbReference type="PROSITE" id="PS00028">
    <property type="entry name" value="ZINC_FINGER_C2H2_1"/>
    <property type="match status" value="1"/>
</dbReference>
<organism evidence="5 6">
    <name type="scientific">Phaeodactylum tricornutum (strain CCAP 1055/1)</name>
    <dbReference type="NCBI Taxonomy" id="556484"/>
    <lineage>
        <taxon>Eukaryota</taxon>
        <taxon>Sar</taxon>
        <taxon>Stramenopiles</taxon>
        <taxon>Ochrophyta</taxon>
        <taxon>Bacillariophyta</taxon>
        <taxon>Bacillariophyceae</taxon>
        <taxon>Bacillariophycidae</taxon>
        <taxon>Naviculales</taxon>
        <taxon>Phaeodactylaceae</taxon>
        <taxon>Phaeodactylum</taxon>
    </lineage>
</organism>
<feature type="compositionally biased region" description="Polar residues" evidence="3">
    <location>
        <begin position="1215"/>
        <end position="1226"/>
    </location>
</feature>
<dbReference type="EMBL" id="CM000608">
    <property type="protein sequence ID" value="EEC49812.1"/>
    <property type="molecule type" value="Genomic_DNA"/>
</dbReference>
<dbReference type="PROSITE" id="PS50012">
    <property type="entry name" value="RCC1_3"/>
    <property type="match status" value="5"/>
</dbReference>
<evidence type="ECO:0000313" key="5">
    <source>
        <dbReference type="EMBL" id="EEC49812.1"/>
    </source>
</evidence>
<feature type="compositionally biased region" description="Basic and acidic residues" evidence="3">
    <location>
        <begin position="1284"/>
        <end position="1299"/>
    </location>
</feature>
<feature type="compositionally biased region" description="Low complexity" evidence="3">
    <location>
        <begin position="1201"/>
        <end position="1214"/>
    </location>
</feature>
<sequence>MGRSRGRSVSSGSYKEMNTSSISTKMMSPEGRNGSTAEVTRERVSVVREVLQAILMHSNPTSGRSFLHGEALSSGDSHIVAAEVDTIEQLHKIHSSDHKAGEFACNLEEQILTLPDKESGYTPLHWAILRGDLASILLLVRHCLTATHEHDSLSRRLSKRPMDVLQGYGTNVSVMLAKLIAARDQEGLTPSDLLAIQQRSELAACRQALLSISSQISSVSTGRQDNTWLNASGLHLTDADETDEASDTLRDTIHLETEATESSLLDCKRNLSEYGCEVLTFGSAHICASGVSTSASCSSSGTTLNARPIVGAATSRPQRVQAFGQERVGRMGGAVSVSAASHHTLVLTRNGHVYAFGLGKGGRLGTGDESHCALPTRVVGLSHHKVVGISAAESHSLCVTKTGIVFAWGSNRFGQLGLTLDDCSTRSVPRRIDNLKNTQCVAVAAGAKHSVALSRIGEVFVWGDNTAGQLGVSRRNGTHRVHRVEALWGTSPPKVAMSICASEKTTLVLTLPWGRTGVPVNSIYTWGHGNHVPSKIQLNPSVETRNRLVNPVSIACARFHNVVVSSDGLVYTWGLHAESLGTPVSAKKGTAMAVPQLVQGMLPHNGGGVAVGVSASENHTAVITDTGALYTWGAAYGKDVLGHEGIRWQPDPKRVPGIHRAVSVSAAKEHTVLLVGATFSRSPHRRSDFVPSLESLAAEIVAHHVDLFNVIPVLITAERIHSPFLVEYCDNFIRRNLDAVLDFGQRSVMNVYLEEQIAKMSPRGEMSQDGHIHPLFFDIALAGAENKKMQSLERSSSCGVHQWLEACTGLRDKASTKYFERHHKLSRAFTLADTSCSMRPLCQPPQNSTRGISGNGKNDRSCSGQCKQVTSEINLSTKSSTLAKFDALNKETRALRKRLGQISIIEKAAAGVQSLTPEQQEKVARRSELEADLIALQPALKQIGSHLTETRMAEKKVQSESHIEQAEEAKIQNDNAISLFRCEVCSITCPDLQNLEFHLNGRKHRNRVAHLAFKDEEQARKAVVNECRRRQILGTEGGGGDREHFSSRPWQSQNGKAMTSLPKYQLPPPPHPFSGSVPPVGRGEKKSLQNIMEEESRLRAASSKEPTKIPKVGIARPSETFKTLPRSVPPIIQPLGSPCSRKSAPRALPTATVRTAMPVSMLPCSATSYSPANSSPKALYSLGDFWSPKKAAPRPVIPAVASWASPRSSPSNSAVTTPPSQSLKDIQQQEEDLKTKQVPSCGENGRWYIERRERADSLTEIQAKEAREKEFRRFVEEQREIEKSMMHELVTSKEADNKNPARKRIHSKGKRR</sequence>
<protein>
    <recommendedName>
        <fullName evidence="4">C2H2-type domain-containing protein</fullName>
    </recommendedName>
</protein>
<dbReference type="InterPro" id="IPR051625">
    <property type="entry name" value="Signaling_Regulatory_Domain"/>
</dbReference>
<reference evidence="6" key="2">
    <citation type="submission" date="2008-08" db="EMBL/GenBank/DDBJ databases">
        <authorList>
            <consortium name="Diatom Consortium"/>
            <person name="Grigoriev I."/>
            <person name="Grimwood J."/>
            <person name="Kuo A."/>
            <person name="Otillar R.P."/>
            <person name="Salamov A."/>
            <person name="Detter J.C."/>
            <person name="Lindquist E."/>
            <person name="Shapiro H."/>
            <person name="Lucas S."/>
            <person name="Glavina del Rio T."/>
            <person name="Pitluck S."/>
            <person name="Rokhsar D."/>
            <person name="Bowler C."/>
        </authorList>
    </citation>
    <scope>GENOME REANNOTATION</scope>
    <source>
        <strain evidence="6">CCAP 1055/1</strain>
    </source>
</reference>
<dbReference type="GO" id="GO:0003676">
    <property type="term" value="F:nucleic acid binding"/>
    <property type="evidence" value="ECO:0007669"/>
    <property type="project" value="InterPro"/>
</dbReference>
<dbReference type="STRING" id="556484.B7FVC6"/>
<dbReference type="InterPro" id="IPR013087">
    <property type="entry name" value="Znf_C2H2_type"/>
</dbReference>
<dbReference type="PANTHER" id="PTHR22872">
    <property type="entry name" value="BTK-BINDING PROTEIN-RELATED"/>
    <property type="match status" value="1"/>
</dbReference>
<dbReference type="KEGG" id="pti:PHATRDRAFT_45032"/>
<feature type="compositionally biased region" description="Polar residues" evidence="3">
    <location>
        <begin position="1048"/>
        <end position="1057"/>
    </location>
</feature>
<reference evidence="5 6" key="1">
    <citation type="journal article" date="2008" name="Nature">
        <title>The Phaeodactylum genome reveals the evolutionary history of diatom genomes.</title>
        <authorList>
            <person name="Bowler C."/>
            <person name="Allen A.E."/>
            <person name="Badger J.H."/>
            <person name="Grimwood J."/>
            <person name="Jabbari K."/>
            <person name="Kuo A."/>
            <person name="Maheswari U."/>
            <person name="Martens C."/>
            <person name="Maumus F."/>
            <person name="Otillar R.P."/>
            <person name="Rayko E."/>
            <person name="Salamov A."/>
            <person name="Vandepoele K."/>
            <person name="Beszteri B."/>
            <person name="Gruber A."/>
            <person name="Heijde M."/>
            <person name="Katinka M."/>
            <person name="Mock T."/>
            <person name="Valentin K."/>
            <person name="Verret F."/>
            <person name="Berges J.A."/>
            <person name="Brownlee C."/>
            <person name="Cadoret J.P."/>
            <person name="Chiovitti A."/>
            <person name="Choi C.J."/>
            <person name="Coesel S."/>
            <person name="De Martino A."/>
            <person name="Detter J.C."/>
            <person name="Durkin C."/>
            <person name="Falciatore A."/>
            <person name="Fournet J."/>
            <person name="Haruta M."/>
            <person name="Huysman M.J."/>
            <person name="Jenkins B.D."/>
            <person name="Jiroutova K."/>
            <person name="Jorgensen R.E."/>
            <person name="Joubert Y."/>
            <person name="Kaplan A."/>
            <person name="Kroger N."/>
            <person name="Kroth P.G."/>
            <person name="La Roche J."/>
            <person name="Lindquist E."/>
            <person name="Lommer M."/>
            <person name="Martin-Jezequel V."/>
            <person name="Lopez P.J."/>
            <person name="Lucas S."/>
            <person name="Mangogna M."/>
            <person name="McGinnis K."/>
            <person name="Medlin L.K."/>
            <person name="Montsant A."/>
            <person name="Oudot-Le Secq M.P."/>
            <person name="Napoli C."/>
            <person name="Obornik M."/>
            <person name="Parker M.S."/>
            <person name="Petit J.L."/>
            <person name="Porcel B.M."/>
            <person name="Poulsen N."/>
            <person name="Robison M."/>
            <person name="Rychlewski L."/>
            <person name="Rynearson T.A."/>
            <person name="Schmutz J."/>
            <person name="Shapiro H."/>
            <person name="Siaut M."/>
            <person name="Stanley M."/>
            <person name="Sussman M.R."/>
            <person name="Taylor A.R."/>
            <person name="Vardi A."/>
            <person name="von Dassow P."/>
            <person name="Vyverman W."/>
            <person name="Willis A."/>
            <person name="Wyrwicz L.S."/>
            <person name="Rokhsar D.S."/>
            <person name="Weissenbach J."/>
            <person name="Armbrust E.V."/>
            <person name="Green B.R."/>
            <person name="Van de Peer Y."/>
            <person name="Grigoriev I.V."/>
        </authorList>
    </citation>
    <scope>NUCLEOTIDE SEQUENCE [LARGE SCALE GENOMIC DNA]</scope>
    <source>
        <strain evidence="5 6">CCAP 1055/1</strain>
    </source>
</reference>
<feature type="repeat" description="RCC1" evidence="2">
    <location>
        <begin position="351"/>
        <end position="402"/>
    </location>
</feature>
<dbReference type="PaxDb" id="2850-Phatr45032"/>
<dbReference type="Pfam" id="PF00415">
    <property type="entry name" value="RCC1"/>
    <property type="match status" value="2"/>
</dbReference>
<dbReference type="PRINTS" id="PR00633">
    <property type="entry name" value="RCCNDNSATION"/>
</dbReference>
<dbReference type="Gene3D" id="2.130.10.30">
    <property type="entry name" value="Regulator of chromosome condensation 1/beta-lactamase-inhibitor protein II"/>
    <property type="match status" value="2"/>
</dbReference>
<feature type="region of interest" description="Disordered" evidence="3">
    <location>
        <begin position="1"/>
        <end position="40"/>
    </location>
</feature>
<dbReference type="eggNOG" id="KOG1426">
    <property type="taxonomic scope" value="Eukaryota"/>
</dbReference>
<dbReference type="InParanoid" id="B7FVC6"/>
<keyword evidence="1" id="KW-0677">Repeat</keyword>
<feature type="repeat" description="RCC1" evidence="2">
    <location>
        <begin position="568"/>
        <end position="626"/>
    </location>
</feature>
<dbReference type="RefSeq" id="XP_002179114.1">
    <property type="nucleotide sequence ID" value="XM_002179078.1"/>
</dbReference>
<feature type="region of interest" description="Disordered" evidence="3">
    <location>
        <begin position="1033"/>
        <end position="1058"/>
    </location>
</feature>
<feature type="compositionally biased region" description="Polar residues" evidence="3">
    <location>
        <begin position="16"/>
        <end position="26"/>
    </location>
</feature>
<name>B7FVC6_PHATC</name>
<proteinExistence type="predicted"/>
<dbReference type="CDD" id="cd14733">
    <property type="entry name" value="BACK"/>
    <property type="match status" value="1"/>
</dbReference>
<keyword evidence="6" id="KW-1185">Reference proteome</keyword>
<feature type="domain" description="C2H2-type" evidence="4">
    <location>
        <begin position="982"/>
        <end position="1004"/>
    </location>
</feature>
<evidence type="ECO:0000256" key="3">
    <source>
        <dbReference type="SAM" id="MobiDB-lite"/>
    </source>
</evidence>
<feature type="repeat" description="RCC1" evidence="2">
    <location>
        <begin position="521"/>
        <end position="567"/>
    </location>
</feature>
<gene>
    <name evidence="5" type="ORF">PHATRDRAFT_45032</name>
</gene>
<dbReference type="PANTHER" id="PTHR22872:SF2">
    <property type="entry name" value="INHIBITOR OF BRUTON TYROSINE KINASE"/>
    <property type="match status" value="1"/>
</dbReference>
<dbReference type="InterPro" id="IPR003604">
    <property type="entry name" value="Matrin/U1-like-C_Znf_C2H2"/>
</dbReference>
<evidence type="ECO:0000256" key="1">
    <source>
        <dbReference type="ARBA" id="ARBA00022737"/>
    </source>
</evidence>
<feature type="repeat" description="RCC1" evidence="2">
    <location>
        <begin position="627"/>
        <end position="677"/>
    </location>
</feature>
<accession>B7FVC6</accession>
<evidence type="ECO:0000256" key="2">
    <source>
        <dbReference type="PROSITE-ProRule" id="PRU00235"/>
    </source>
</evidence>
<dbReference type="GeneID" id="7199537"/>
<feature type="region of interest" description="Disordered" evidence="3">
    <location>
        <begin position="1284"/>
        <end position="1312"/>
    </location>
</feature>
<dbReference type="PROSITE" id="PS00626">
    <property type="entry name" value="RCC1_2"/>
    <property type="match status" value="1"/>
</dbReference>
<evidence type="ECO:0000313" key="6">
    <source>
        <dbReference type="Proteomes" id="UP000000759"/>
    </source>
</evidence>
<dbReference type="Proteomes" id="UP000000759">
    <property type="component" value="Chromosome 5"/>
</dbReference>
<dbReference type="SUPFAM" id="SSF50985">
    <property type="entry name" value="RCC1/BLIP-II"/>
    <property type="match status" value="1"/>
</dbReference>
<feature type="region of interest" description="Disordered" evidence="3">
    <location>
        <begin position="1125"/>
        <end position="1145"/>
    </location>
</feature>
<dbReference type="SUPFAM" id="SSF57667">
    <property type="entry name" value="beta-beta-alpha zinc fingers"/>
    <property type="match status" value="1"/>
</dbReference>
<feature type="compositionally biased region" description="Basic residues" evidence="3">
    <location>
        <begin position="1300"/>
        <end position="1312"/>
    </location>
</feature>
<dbReference type="InterPro" id="IPR036236">
    <property type="entry name" value="Znf_C2H2_sf"/>
</dbReference>
<dbReference type="InterPro" id="IPR000408">
    <property type="entry name" value="Reg_chr_condens"/>
</dbReference>
<dbReference type="Pfam" id="PF12874">
    <property type="entry name" value="zf-met"/>
    <property type="match status" value="1"/>
</dbReference>
<dbReference type="GO" id="GO:0008270">
    <property type="term" value="F:zinc ion binding"/>
    <property type="evidence" value="ECO:0007669"/>
    <property type="project" value="InterPro"/>
</dbReference>
<dbReference type="OrthoDB" id="21416at2759"/>